<evidence type="ECO:0000256" key="3">
    <source>
        <dbReference type="ARBA" id="ARBA00021406"/>
    </source>
</evidence>
<evidence type="ECO:0000313" key="10">
    <source>
        <dbReference type="EMBL" id="VDH91280.1"/>
    </source>
</evidence>
<comment type="subcellular location">
    <subcellularLocation>
        <location evidence="1">Cytoplasm</location>
        <location evidence="1">Cytoskeleton</location>
        <location evidence="1">Microtubule organizing center</location>
        <location evidence="1">Centrosome</location>
        <location evidence="1">Centriole</location>
    </subcellularLocation>
</comment>
<evidence type="ECO:0000256" key="7">
    <source>
        <dbReference type="ARBA" id="ARBA00023054"/>
    </source>
</evidence>
<gene>
    <name evidence="10" type="ORF">MGAL_10B089914</name>
</gene>
<protein>
    <recommendedName>
        <fullName evidence="3">Centrosomal protein of 162 kDa</fullName>
    </recommendedName>
</protein>
<organism evidence="10 11">
    <name type="scientific">Mytilus galloprovincialis</name>
    <name type="common">Mediterranean mussel</name>
    <dbReference type="NCBI Taxonomy" id="29158"/>
    <lineage>
        <taxon>Eukaryota</taxon>
        <taxon>Metazoa</taxon>
        <taxon>Spiralia</taxon>
        <taxon>Lophotrochozoa</taxon>
        <taxon>Mollusca</taxon>
        <taxon>Bivalvia</taxon>
        <taxon>Autobranchia</taxon>
        <taxon>Pteriomorphia</taxon>
        <taxon>Mytilida</taxon>
        <taxon>Mytiloidea</taxon>
        <taxon>Mytilidae</taxon>
        <taxon>Mytilinae</taxon>
        <taxon>Mytilus</taxon>
    </lineage>
</organism>
<name>A0A8B6BIC1_MYTGA</name>
<keyword evidence="5" id="KW-0493">Microtubule</keyword>
<evidence type="ECO:0000256" key="4">
    <source>
        <dbReference type="ARBA" id="ARBA00022490"/>
    </source>
</evidence>
<dbReference type="InterPro" id="IPR038774">
    <property type="entry name" value="CEP162-like"/>
</dbReference>
<dbReference type="PANTHER" id="PTHR34031:SF1">
    <property type="entry name" value="CENTROSOMAL PROTEIN OF 162 KDA"/>
    <property type="match status" value="1"/>
</dbReference>
<comment type="caution">
    <text evidence="10">The sequence shown here is derived from an EMBL/GenBank/DDBJ whole genome shotgun (WGS) entry which is preliminary data.</text>
</comment>
<dbReference type="GO" id="GO:0005879">
    <property type="term" value="C:axonemal microtubule"/>
    <property type="evidence" value="ECO:0007669"/>
    <property type="project" value="TreeGrafter"/>
</dbReference>
<evidence type="ECO:0000256" key="1">
    <source>
        <dbReference type="ARBA" id="ARBA00004114"/>
    </source>
</evidence>
<evidence type="ECO:0000256" key="9">
    <source>
        <dbReference type="SAM" id="MobiDB-lite"/>
    </source>
</evidence>
<keyword evidence="8" id="KW-0206">Cytoskeleton</keyword>
<keyword evidence="7" id="KW-0175">Coiled coil</keyword>
<proteinExistence type="inferred from homology"/>
<feature type="region of interest" description="Disordered" evidence="9">
    <location>
        <begin position="1"/>
        <end position="32"/>
    </location>
</feature>
<dbReference type="GO" id="GO:0005814">
    <property type="term" value="C:centriole"/>
    <property type="evidence" value="ECO:0007669"/>
    <property type="project" value="UniProtKB-SubCell"/>
</dbReference>
<comment type="similarity">
    <text evidence="2">Belongs to the CEP162 family.</text>
</comment>
<dbReference type="OrthoDB" id="2157184at2759"/>
<accession>A0A8B6BIC1</accession>
<reference evidence="10" key="1">
    <citation type="submission" date="2018-11" db="EMBL/GenBank/DDBJ databases">
        <authorList>
            <person name="Alioto T."/>
            <person name="Alioto T."/>
        </authorList>
    </citation>
    <scope>NUCLEOTIDE SEQUENCE</scope>
</reference>
<dbReference type="AlphaFoldDB" id="A0A8B6BIC1"/>
<dbReference type="EMBL" id="UYJE01000219">
    <property type="protein sequence ID" value="VDH91280.1"/>
    <property type="molecule type" value="Genomic_DNA"/>
</dbReference>
<evidence type="ECO:0000256" key="5">
    <source>
        <dbReference type="ARBA" id="ARBA00022701"/>
    </source>
</evidence>
<evidence type="ECO:0000256" key="2">
    <source>
        <dbReference type="ARBA" id="ARBA00009485"/>
    </source>
</evidence>
<sequence>MKGKGKRRQMDEDETEVLSEMNGFTDRVNEKQYEPETFADRTHISDVDELQLEVDTHSIELQKYQAHFEDKNRKTREKYEEQIGVLRSSHQRELQKFLADNALQHSASRMAELQSKTDAQQLNKSHLDSEQLSILRIQNVSLENQKQKIIKNAKHTASVEMDQEAIKWKGIVDSKNSEIQRFRTELDSILDVLKLLQN</sequence>
<dbReference type="Proteomes" id="UP000596742">
    <property type="component" value="Unassembled WGS sequence"/>
</dbReference>
<evidence type="ECO:0000256" key="8">
    <source>
        <dbReference type="ARBA" id="ARBA00023212"/>
    </source>
</evidence>
<keyword evidence="11" id="KW-1185">Reference proteome</keyword>
<evidence type="ECO:0000313" key="11">
    <source>
        <dbReference type="Proteomes" id="UP000596742"/>
    </source>
</evidence>
<dbReference type="GO" id="GO:0060271">
    <property type="term" value="P:cilium assembly"/>
    <property type="evidence" value="ECO:0007669"/>
    <property type="project" value="TreeGrafter"/>
</dbReference>
<keyword evidence="6" id="KW-0970">Cilium biogenesis/degradation</keyword>
<evidence type="ECO:0000256" key="6">
    <source>
        <dbReference type="ARBA" id="ARBA00022794"/>
    </source>
</evidence>
<dbReference type="PANTHER" id="PTHR34031">
    <property type="entry name" value="CENTROSOMAL PROTEIN OF 162 KDA"/>
    <property type="match status" value="1"/>
</dbReference>
<keyword evidence="4" id="KW-0963">Cytoplasm</keyword>